<dbReference type="AlphaFoldDB" id="A0ABD0L1C6"/>
<accession>A0ABD0L1C6</accession>
<keyword evidence="2" id="KW-1185">Reference proteome</keyword>
<organism evidence="1 2">
    <name type="scientific">Batillaria attramentaria</name>
    <dbReference type="NCBI Taxonomy" id="370345"/>
    <lineage>
        <taxon>Eukaryota</taxon>
        <taxon>Metazoa</taxon>
        <taxon>Spiralia</taxon>
        <taxon>Lophotrochozoa</taxon>
        <taxon>Mollusca</taxon>
        <taxon>Gastropoda</taxon>
        <taxon>Caenogastropoda</taxon>
        <taxon>Sorbeoconcha</taxon>
        <taxon>Cerithioidea</taxon>
        <taxon>Batillariidae</taxon>
        <taxon>Batillaria</taxon>
    </lineage>
</organism>
<evidence type="ECO:0000313" key="2">
    <source>
        <dbReference type="Proteomes" id="UP001519460"/>
    </source>
</evidence>
<comment type="caution">
    <text evidence="1">The sequence shown here is derived from an EMBL/GenBank/DDBJ whole genome shotgun (WGS) entry which is preliminary data.</text>
</comment>
<evidence type="ECO:0000313" key="1">
    <source>
        <dbReference type="EMBL" id="KAK7493286.1"/>
    </source>
</evidence>
<name>A0ABD0L1C6_9CAEN</name>
<proteinExistence type="predicted"/>
<sequence length="75" mass="8293">MTPVFSGIFTVRCQCVSVTEPNNYGRSSKTNSGPTCALLPVLASQSPVQSQGNEPKRPYKDYFRLEAPVCITYYV</sequence>
<dbReference type="EMBL" id="JACVVK020000094">
    <property type="protein sequence ID" value="KAK7493286.1"/>
    <property type="molecule type" value="Genomic_DNA"/>
</dbReference>
<dbReference type="Proteomes" id="UP001519460">
    <property type="component" value="Unassembled WGS sequence"/>
</dbReference>
<gene>
    <name evidence="1" type="ORF">BaRGS_00015412</name>
</gene>
<reference evidence="1 2" key="1">
    <citation type="journal article" date="2023" name="Sci. Data">
        <title>Genome assembly of the Korean intertidal mud-creeper Batillaria attramentaria.</title>
        <authorList>
            <person name="Patra A.K."/>
            <person name="Ho P.T."/>
            <person name="Jun S."/>
            <person name="Lee S.J."/>
            <person name="Kim Y."/>
            <person name="Won Y.J."/>
        </authorList>
    </citation>
    <scope>NUCLEOTIDE SEQUENCE [LARGE SCALE GENOMIC DNA]</scope>
    <source>
        <strain evidence="1">Wonlab-2016</strain>
    </source>
</reference>
<protein>
    <submittedName>
        <fullName evidence="1">Uncharacterized protein</fullName>
    </submittedName>
</protein>
<feature type="non-terminal residue" evidence="1">
    <location>
        <position position="75"/>
    </location>
</feature>